<organism evidence="4 5">
    <name type="scientific">Grus japonensis</name>
    <name type="common">Japanese crane</name>
    <name type="synonym">Red-crowned crane</name>
    <dbReference type="NCBI Taxonomy" id="30415"/>
    <lineage>
        <taxon>Eukaryota</taxon>
        <taxon>Metazoa</taxon>
        <taxon>Chordata</taxon>
        <taxon>Craniata</taxon>
        <taxon>Vertebrata</taxon>
        <taxon>Euteleostomi</taxon>
        <taxon>Archelosauria</taxon>
        <taxon>Archosauria</taxon>
        <taxon>Dinosauria</taxon>
        <taxon>Saurischia</taxon>
        <taxon>Theropoda</taxon>
        <taxon>Coelurosauria</taxon>
        <taxon>Aves</taxon>
        <taxon>Neognathae</taxon>
        <taxon>Neoaves</taxon>
        <taxon>Gruiformes</taxon>
        <taxon>Gruidae</taxon>
        <taxon>Grus</taxon>
    </lineage>
</organism>
<feature type="coiled-coil region" evidence="1">
    <location>
        <begin position="578"/>
        <end position="605"/>
    </location>
</feature>
<dbReference type="PANTHER" id="PTHR31095">
    <property type="entry name" value="RIKEN CDNA 9930021J03 GENE"/>
    <property type="match status" value="1"/>
</dbReference>
<evidence type="ECO:0000313" key="5">
    <source>
        <dbReference type="Proteomes" id="UP001623348"/>
    </source>
</evidence>
<proteinExistence type="predicted"/>
<feature type="domain" description="Uncharacterized bromodomain-containing protein 10 helical" evidence="3">
    <location>
        <begin position="207"/>
        <end position="250"/>
    </location>
</feature>
<dbReference type="Proteomes" id="UP001623348">
    <property type="component" value="Unassembled WGS sequence"/>
</dbReference>
<sequence length="1570" mass="172102">MDSGIKCTLSKFADDTKLCGVVDMLEGRDAMQRDLDRLERWARANRMKFNKAKCKVLHVGRRNPKHDYRLGEEWIESSPEEKDLGVLIDGKLNMSRQCALAAQKANRVMGCIRRGVTSRSREAILPLYSALVRPHLEYCVQLWGPRYRRDMELLERVQRRAAKLIRGLEHLSYEDRLRELGLFSLEERRLQGDLIAAFQYLKGPTGKMFFKVLGEVNPLEEKPFHELPFYQKVWLLKGLCDFVYETQKDVQDAVLGQPIHECREVILGYDYLENAYVHFPQFCGADVRIYKQKPFQAPEFPSPPIKVKKVSRIKLEKVKHEYVSKSNGEVSSGGRREQLHHSKTEVGKRMDSLVTCPERKTHLGSFRVTTEEINCEIKTSRVCDINKTGCYKENLRNLVSSEIVGMCGHPSSGEIRAVENGQGCAEMARVKAEIGPFKEHTLKACQMHVNGTHNDNQDINYHESAKETMLENSLRNNKNLSKLRAKRKKKKKKKLKDILNENLQRKLDDLQRKREIHLHPFKSYKSEIQNKLFIIKKKAKHKKHKSGKKSISKKAITKKRKGVTKSTIPEFQLICTNLDELRELITKIENELKDLEDIKKKSETILEYLKGFPSPELGSTGGCNEKAELYLMSKAAADHQLPLCVTSLENARLVMSHIPQNPAAEWSRPIKGKMVPPEASSKGIAWSRLKKDYDDFKRHPDHDKFTRELWSNDESEVDSGKDSFAVCSKSSESAEHVEVPKKDHPDNDEMKLLEMNLPAGKNRILKKESISKETQKTLPKCVKRQSKQNSCLDQSTNELSPRKKAKLSTNETVVQSSESSLQPDNFVTELKQSEGSTLESFSLTDPATSVSNFVKGTKPIQALLAKNTGNKVTLTNQLSPPPGINVSTSEKPVLPPLESSLIKPALPCQTSSKTPLQMVYKMPNGHCVPIDLHNSSVKIQMQPVIDPKTGEKLMQQVLILPKNFLIQQKEGKIVSKDIQSLQQKSSELHCTTLPEISNVSVSLTPVLVTDPANATTQSPSTIFNKNISHLSHATGPMNTIQPLPAVTSAGNLLSSTAKVSQMETDKSKTTVSTAAFLVSLSSPTFSTASQSVISATALSGSTNSASACHSLASQQTTDSFETRQELKTVCIRESQSILVTTRGGNTGIVKVRTNPDQISPSSLPSSSVFTYAPQLQAFLVPKTTALSCSTLPSVATATSGLPHIGQSSLSQFAPSTASSVNIPAFPADFTQAIDKNIKFTLRQPVVGATLGKVLENSCCVSSPSLSSISLTSNLMAATPNRPVSVTGIGQINTVITPNCSVQQQGDTKAKTNPIIQSESISAINGDLIGGTPVQKFTLVTNPPILSPCGASGVNVMPSPASTGVNAQKLVFINTQVPSGPSTANLPSSLSKTFVSATEQPQLVLIPSTVGTPIRINSSPTIAQVKEVKIGLNIGQTIVNTKGNAQQVPPVNILHSAISKGEGKKSMGLALSLTSSGTLVPVQSFVSRSAVSVNESVCVATKAENALTVTTANACLESVSLTSSGTSSGTRPTVLIGGNDPSRIRPILDEENEVHSSCSNMEELGTGFLVP</sequence>
<evidence type="ECO:0000259" key="3">
    <source>
        <dbReference type="Pfam" id="PF23450"/>
    </source>
</evidence>
<keyword evidence="1" id="KW-0175">Coiled coil</keyword>
<feature type="compositionally biased region" description="Polar residues" evidence="2">
    <location>
        <begin position="787"/>
        <end position="799"/>
    </location>
</feature>
<evidence type="ECO:0000256" key="1">
    <source>
        <dbReference type="SAM" id="Coils"/>
    </source>
</evidence>
<dbReference type="PANTHER" id="PTHR31095:SF3">
    <property type="entry name" value="RIKEN CDNA 9930021J03 GENE"/>
    <property type="match status" value="1"/>
</dbReference>
<feature type="region of interest" description="Disordered" evidence="2">
    <location>
        <begin position="775"/>
        <end position="820"/>
    </location>
</feature>
<keyword evidence="5" id="KW-1185">Reference proteome</keyword>
<feature type="region of interest" description="Disordered" evidence="2">
    <location>
        <begin position="729"/>
        <end position="748"/>
    </location>
</feature>
<evidence type="ECO:0000256" key="2">
    <source>
        <dbReference type="SAM" id="MobiDB-lite"/>
    </source>
</evidence>
<comment type="caution">
    <text evidence="4">The sequence shown here is derived from an EMBL/GenBank/DDBJ whole genome shotgun (WGS) entry which is preliminary data.</text>
</comment>
<name>A0ABC9Y4P7_GRUJA</name>
<reference evidence="4 5" key="1">
    <citation type="submission" date="2024-06" db="EMBL/GenBank/DDBJ databases">
        <title>The draft genome of Grus japonensis, version 3.</title>
        <authorList>
            <person name="Nabeshima K."/>
            <person name="Suzuki S."/>
            <person name="Onuma M."/>
        </authorList>
    </citation>
    <scope>NUCLEOTIDE SEQUENCE [LARGE SCALE GENOMIC DNA]</scope>
    <source>
        <strain evidence="4 5">451A</strain>
    </source>
</reference>
<dbReference type="InterPro" id="IPR040214">
    <property type="entry name" value="BRD10"/>
</dbReference>
<evidence type="ECO:0000313" key="4">
    <source>
        <dbReference type="EMBL" id="GAB0204210.1"/>
    </source>
</evidence>
<feature type="compositionally biased region" description="Basic and acidic residues" evidence="2">
    <location>
        <begin position="732"/>
        <end position="748"/>
    </location>
</feature>
<gene>
    <name evidence="4" type="ORF">GRJ2_002886600</name>
</gene>
<dbReference type="Pfam" id="PF23450">
    <property type="entry name" value="KIAA2026_hel"/>
    <property type="match status" value="1"/>
</dbReference>
<feature type="region of interest" description="Disordered" evidence="2">
    <location>
        <begin position="1521"/>
        <end position="1540"/>
    </location>
</feature>
<accession>A0ABC9Y4P7</accession>
<feature type="compositionally biased region" description="Polar residues" evidence="2">
    <location>
        <begin position="807"/>
        <end position="820"/>
    </location>
</feature>
<dbReference type="EMBL" id="BAAFJT010000040">
    <property type="protein sequence ID" value="GAB0204210.1"/>
    <property type="molecule type" value="Genomic_DNA"/>
</dbReference>
<dbReference type="InterPro" id="IPR056522">
    <property type="entry name" value="KIAA2026_hel"/>
</dbReference>
<protein>
    <recommendedName>
        <fullName evidence="3">Uncharacterized bromodomain-containing protein 10 helical domain-containing protein</fullName>
    </recommendedName>
</protein>